<evidence type="ECO:0000256" key="4">
    <source>
        <dbReference type="SAM" id="MobiDB-lite"/>
    </source>
</evidence>
<accession>A0ABS2RBL1</accession>
<comment type="induction">
    <text evidence="2">Expressed only in the forespore compartment of sporulating cells.</text>
</comment>
<keyword evidence="6" id="KW-1185">Reference proteome</keyword>
<keyword evidence="1 2" id="KW-0749">Sporulation</keyword>
<reference evidence="5 6" key="1">
    <citation type="submission" date="2021-01" db="EMBL/GenBank/DDBJ databases">
        <title>Genomic Encyclopedia of Type Strains, Phase IV (KMG-IV): sequencing the most valuable type-strain genomes for metagenomic binning, comparative biology and taxonomic classification.</title>
        <authorList>
            <person name="Goeker M."/>
        </authorList>
    </citation>
    <scope>NUCLEOTIDE SEQUENCE [LARGE SCALE GENOMIC DNA]</scope>
    <source>
        <strain evidence="5 6">DSM 105453</strain>
    </source>
</reference>
<comment type="subcellular location">
    <subcellularLocation>
        <location evidence="2">Spore core</location>
    </subcellularLocation>
</comment>
<name>A0ABS2RBL1_9BACI</name>
<dbReference type="HAMAP" id="MF_01504">
    <property type="entry name" value="SspK"/>
    <property type="match status" value="1"/>
</dbReference>
<evidence type="ECO:0000313" key="5">
    <source>
        <dbReference type="EMBL" id="MBM7717048.1"/>
    </source>
</evidence>
<sequence length="55" mass="6334">MRNKAKHFPYENKNQLDLNPRAKAIYASKRADGTINTTPQARMRESGARDESRND</sequence>
<comment type="similarity">
    <text evidence="2">Belongs to the SspK family.</text>
</comment>
<evidence type="ECO:0000256" key="1">
    <source>
        <dbReference type="ARBA" id="ARBA00022969"/>
    </source>
</evidence>
<evidence type="ECO:0000256" key="2">
    <source>
        <dbReference type="HAMAP-Rule" id="MF_01504"/>
    </source>
</evidence>
<feature type="compositionally biased region" description="Basic and acidic residues" evidence="4">
    <location>
        <begin position="42"/>
        <end position="55"/>
    </location>
</feature>
<dbReference type="EMBL" id="JAFBFH010000038">
    <property type="protein sequence ID" value="MBM7717048.1"/>
    <property type="molecule type" value="Genomic_DNA"/>
</dbReference>
<dbReference type="RefSeq" id="WP_077109547.1">
    <property type="nucleotide sequence ID" value="NZ_JAFBFH010000038.1"/>
</dbReference>
<dbReference type="InterPro" id="IPR012611">
    <property type="entry name" value="SASP_SspK"/>
</dbReference>
<dbReference type="NCBIfam" id="TIGR03091">
    <property type="entry name" value="SASP_sspK"/>
    <property type="match status" value="1"/>
</dbReference>
<evidence type="ECO:0000256" key="3">
    <source>
        <dbReference type="NCBIfam" id="TIGR03091"/>
    </source>
</evidence>
<feature type="region of interest" description="Disordered" evidence="4">
    <location>
        <begin position="28"/>
        <end position="55"/>
    </location>
</feature>
<comment type="caution">
    <text evidence="5">The sequence shown here is derived from an EMBL/GenBank/DDBJ whole genome shotgun (WGS) entry which is preliminary data.</text>
</comment>
<dbReference type="Proteomes" id="UP000823485">
    <property type="component" value="Unassembled WGS sequence"/>
</dbReference>
<protein>
    <recommendedName>
        <fullName evidence="2 3">Small, acid-soluble spore protein K</fullName>
        <shortName evidence="2">SASP K</shortName>
    </recommendedName>
</protein>
<proteinExistence type="evidence at transcript level"/>
<gene>
    <name evidence="2" type="primary">sspK</name>
    <name evidence="5" type="ORF">JOC94_004072</name>
</gene>
<organism evidence="5 6">
    <name type="scientific">Siminovitchia thermophila</name>
    <dbReference type="NCBI Taxonomy" id="1245522"/>
    <lineage>
        <taxon>Bacteria</taxon>
        <taxon>Bacillati</taxon>
        <taxon>Bacillota</taxon>
        <taxon>Bacilli</taxon>
        <taxon>Bacillales</taxon>
        <taxon>Bacillaceae</taxon>
        <taxon>Siminovitchia</taxon>
    </lineage>
</organism>
<evidence type="ECO:0000313" key="6">
    <source>
        <dbReference type="Proteomes" id="UP000823485"/>
    </source>
</evidence>
<dbReference type="Pfam" id="PF08176">
    <property type="entry name" value="SspK"/>
    <property type="match status" value="1"/>
</dbReference>